<dbReference type="InterPro" id="IPR032580">
    <property type="entry name" value="SatD"/>
</dbReference>
<gene>
    <name evidence="1" type="ORF">G4D72_12900</name>
</gene>
<sequence length="201" mass="22998">MIAIITGDIINSRKVNSETWLPKLKEYLSEHIIEQEKWEIYRGDSFQIEVATEKALEIVLSIKALIKSNSKTDVRMSIGIGEKNFNGAKVTESNGTAYVNSGESFEKIKNSSLILKSPNEEFDKYFNPMLKLISFIANNWKPVTAETILFALNNRNLMQKEIAEKLSKDKTTINKALKRGGYEEIVEIINLYSKETQQWEN</sequence>
<accession>A0ABX0I744</accession>
<protein>
    <submittedName>
        <fullName evidence="1">Transcriptional regulator</fullName>
    </submittedName>
</protein>
<keyword evidence="2" id="KW-1185">Reference proteome</keyword>
<proteinExistence type="predicted"/>
<comment type="caution">
    <text evidence="1">The sequence shown here is derived from an EMBL/GenBank/DDBJ whole genome shotgun (WGS) entry which is preliminary data.</text>
</comment>
<evidence type="ECO:0000313" key="2">
    <source>
        <dbReference type="Proteomes" id="UP000800984"/>
    </source>
</evidence>
<name>A0ABX0I744_9FLAO</name>
<dbReference type="EMBL" id="JAAJBT010000011">
    <property type="protein sequence ID" value="NHM03003.1"/>
    <property type="molecule type" value="Genomic_DNA"/>
</dbReference>
<organism evidence="1 2">
    <name type="scientific">Flavobacterium difficile</name>
    <dbReference type="NCBI Taxonomy" id="2709659"/>
    <lineage>
        <taxon>Bacteria</taxon>
        <taxon>Pseudomonadati</taxon>
        <taxon>Bacteroidota</taxon>
        <taxon>Flavobacteriia</taxon>
        <taxon>Flavobacteriales</taxon>
        <taxon>Flavobacteriaceae</taxon>
        <taxon>Flavobacterium</taxon>
    </lineage>
</organism>
<dbReference type="RefSeq" id="WP_166078145.1">
    <property type="nucleotide sequence ID" value="NZ_JAAJBT010000011.1"/>
</dbReference>
<dbReference type="Pfam" id="PF16264">
    <property type="entry name" value="SatD"/>
    <property type="match status" value="1"/>
</dbReference>
<dbReference type="Proteomes" id="UP000800984">
    <property type="component" value="Unassembled WGS sequence"/>
</dbReference>
<reference evidence="1 2" key="1">
    <citation type="submission" date="2020-02" db="EMBL/GenBank/DDBJ databases">
        <authorList>
            <person name="Chen W.-M."/>
        </authorList>
    </citation>
    <scope>NUCLEOTIDE SEQUENCE [LARGE SCALE GENOMIC DNA]</scope>
    <source>
        <strain evidence="1 2">KDG-16</strain>
    </source>
</reference>
<evidence type="ECO:0000313" key="1">
    <source>
        <dbReference type="EMBL" id="NHM03003.1"/>
    </source>
</evidence>